<dbReference type="RefSeq" id="WP_145062029.1">
    <property type="nucleotide sequence ID" value="NZ_CP036263.1"/>
</dbReference>
<proteinExistence type="predicted"/>
<gene>
    <name evidence="1" type="ORF">HG15A2_38260</name>
</gene>
<dbReference type="EMBL" id="CP036263">
    <property type="protein sequence ID" value="QDT00488.1"/>
    <property type="molecule type" value="Genomic_DNA"/>
</dbReference>
<reference evidence="1 2" key="1">
    <citation type="submission" date="2019-02" db="EMBL/GenBank/DDBJ databases">
        <title>Deep-cultivation of Planctomycetes and their phenomic and genomic characterization uncovers novel biology.</title>
        <authorList>
            <person name="Wiegand S."/>
            <person name="Jogler M."/>
            <person name="Boedeker C."/>
            <person name="Pinto D."/>
            <person name="Vollmers J."/>
            <person name="Rivas-Marin E."/>
            <person name="Kohn T."/>
            <person name="Peeters S.H."/>
            <person name="Heuer A."/>
            <person name="Rast P."/>
            <person name="Oberbeckmann S."/>
            <person name="Bunk B."/>
            <person name="Jeske O."/>
            <person name="Meyerdierks A."/>
            <person name="Storesund J.E."/>
            <person name="Kallscheuer N."/>
            <person name="Luecker S."/>
            <person name="Lage O.M."/>
            <person name="Pohl T."/>
            <person name="Merkel B.J."/>
            <person name="Hornburger P."/>
            <person name="Mueller R.-W."/>
            <person name="Bruemmer F."/>
            <person name="Labrenz M."/>
            <person name="Spormann A.M."/>
            <person name="Op den Camp H."/>
            <person name="Overmann J."/>
            <person name="Amann R."/>
            <person name="Jetten M.S.M."/>
            <person name="Mascher T."/>
            <person name="Medema M.H."/>
            <person name="Devos D.P."/>
            <person name="Kaster A.-K."/>
            <person name="Ovreas L."/>
            <person name="Rohde M."/>
            <person name="Galperin M.Y."/>
            <person name="Jogler C."/>
        </authorList>
    </citation>
    <scope>NUCLEOTIDE SEQUENCE [LARGE SCALE GENOMIC DNA]</scope>
    <source>
        <strain evidence="1 2">HG15A2</strain>
    </source>
</reference>
<dbReference type="KEGG" id="amob:HG15A2_38260"/>
<dbReference type="AlphaFoldDB" id="A0A517N0C7"/>
<evidence type="ECO:0000313" key="2">
    <source>
        <dbReference type="Proteomes" id="UP000319852"/>
    </source>
</evidence>
<evidence type="ECO:0000313" key="1">
    <source>
        <dbReference type="EMBL" id="QDT00488.1"/>
    </source>
</evidence>
<sequence length="282" mass="30675">MKKQLISISDRLLTSRLIVLFALATLTVATPEAQARLFRQTFGATVPTADGGCAWNYDQDYFVPRHCDSVRYGLFSDCKQSITTSPACRRCHPLYASACGKGYCSPYGACHYRFRDHVYKRACGCTPLACTYGPWANDYCGSCKPPLMRLCDRRHCHKSQCGGSYGSFEPLGPMNCQTGAYQSGFGFAPLAMRPKHPLSGHLPNVEPFGIDVLGAVTSDSVLDESGNLRPGVVAPQAAPVPTPPQPIGPNLIPSFGQWRKAQQDKISEYVEANPGTVSTINN</sequence>
<organism evidence="1 2">
    <name type="scientific">Adhaeretor mobilis</name>
    <dbReference type="NCBI Taxonomy" id="1930276"/>
    <lineage>
        <taxon>Bacteria</taxon>
        <taxon>Pseudomonadati</taxon>
        <taxon>Planctomycetota</taxon>
        <taxon>Planctomycetia</taxon>
        <taxon>Pirellulales</taxon>
        <taxon>Lacipirellulaceae</taxon>
        <taxon>Adhaeretor</taxon>
    </lineage>
</organism>
<name>A0A517N0C7_9BACT</name>
<keyword evidence="2" id="KW-1185">Reference proteome</keyword>
<protein>
    <submittedName>
        <fullName evidence="1">Uncharacterized protein</fullName>
    </submittedName>
</protein>
<dbReference type="Proteomes" id="UP000319852">
    <property type="component" value="Chromosome"/>
</dbReference>
<accession>A0A517N0C7</accession>